<gene>
    <name evidence="1" type="ORF">LCGC14_1436570</name>
</gene>
<sequence length="171" mass="18887">MTVTSIRENILEHIRGTTLPLIDANGDYNLSLNTISRVFKEPKNISSEDYPYVIILDDFRTAYTWLSNFEYTTGQTQSDVKTGMLIGLMAYVQIEDPGKVDLTGLLSTECNKMHSDLLIAMHNDVSLGGYANSGMALLSSVNAINLATKFTGAVFHLYSIKYDFAPSNSVT</sequence>
<reference evidence="1" key="1">
    <citation type="journal article" date="2015" name="Nature">
        <title>Complex archaea that bridge the gap between prokaryotes and eukaryotes.</title>
        <authorList>
            <person name="Spang A."/>
            <person name="Saw J.H."/>
            <person name="Jorgensen S.L."/>
            <person name="Zaremba-Niedzwiedzka K."/>
            <person name="Martijn J."/>
            <person name="Lind A.E."/>
            <person name="van Eijk R."/>
            <person name="Schleper C."/>
            <person name="Guy L."/>
            <person name="Ettema T.J."/>
        </authorList>
    </citation>
    <scope>NUCLEOTIDE SEQUENCE</scope>
</reference>
<accession>A0A0F9MNV7</accession>
<protein>
    <submittedName>
        <fullName evidence="1">Uncharacterized protein</fullName>
    </submittedName>
</protein>
<evidence type="ECO:0000313" key="1">
    <source>
        <dbReference type="EMBL" id="KKM70847.1"/>
    </source>
</evidence>
<organism evidence="1">
    <name type="scientific">marine sediment metagenome</name>
    <dbReference type="NCBI Taxonomy" id="412755"/>
    <lineage>
        <taxon>unclassified sequences</taxon>
        <taxon>metagenomes</taxon>
        <taxon>ecological metagenomes</taxon>
    </lineage>
</organism>
<comment type="caution">
    <text evidence="1">The sequence shown here is derived from an EMBL/GenBank/DDBJ whole genome shotgun (WGS) entry which is preliminary data.</text>
</comment>
<dbReference type="AlphaFoldDB" id="A0A0F9MNV7"/>
<name>A0A0F9MNV7_9ZZZZ</name>
<dbReference type="EMBL" id="LAZR01009739">
    <property type="protein sequence ID" value="KKM70847.1"/>
    <property type="molecule type" value="Genomic_DNA"/>
</dbReference>
<proteinExistence type="predicted"/>